<dbReference type="Gene3D" id="3.40.50.720">
    <property type="entry name" value="NAD(P)-binding Rossmann-like Domain"/>
    <property type="match status" value="1"/>
</dbReference>
<dbReference type="SUPFAM" id="SSF51735">
    <property type="entry name" value="NAD(P)-binding Rossmann-fold domains"/>
    <property type="match status" value="1"/>
</dbReference>
<dbReference type="EMBL" id="JADMKS010000004">
    <property type="protein sequence ID" value="MBF6637310.1"/>
    <property type="molecule type" value="Genomic_DNA"/>
</dbReference>
<dbReference type="Proteomes" id="UP000705283">
    <property type="component" value="Unassembled WGS sequence"/>
</dbReference>
<comment type="caution">
    <text evidence="1">The sequence shown here is derived from an EMBL/GenBank/DDBJ whole genome shotgun (WGS) entry which is preliminary data.</text>
</comment>
<sequence length="331" mass="36058">MNGGFRYLSQQDVAELGGADAQQAFDDICDVVTLMRRSETEMPAETHVTLLGDRGKTYALPAKVGGRFNAVGVKWTAHRPDADDGLPQSMPLTLINRADNGLPLGLVESSTLTASRTAAVSAIALRYAAPRKVRRVLLLGAGVQAMAHLDMLGQLFPDLDGVNWWHRRPQPSINNTTANLPWPVHEYTDLQQALALENDAILTCTSAAQPLIDADAIRPGRILIQVGYHEVSFAAIDRCTRVVVDLWGDFCETSAKSLFQMYRAGQFSTNHVDADLGNLLLDGWRPATDDSVYFSSFGLNVFDVALAARMLKCATECNAGTPLSLFPASYY</sequence>
<reference evidence="1" key="2">
    <citation type="submission" date="2022-09" db="EMBL/GenBank/DDBJ databases">
        <title>Rouxiella aceris sp. nov., isolated from tree sap and emended description of the genus Rhouxiella.</title>
        <authorList>
            <person name="Kim I.S."/>
        </authorList>
    </citation>
    <scope>NUCLEOTIDE SEQUENCE</scope>
    <source>
        <strain evidence="1">SAP-2</strain>
    </source>
</reference>
<evidence type="ECO:0000313" key="2">
    <source>
        <dbReference type="Proteomes" id="UP000705283"/>
    </source>
</evidence>
<protein>
    <submittedName>
        <fullName evidence="1">Ornithine cyclodeaminase</fullName>
    </submittedName>
</protein>
<dbReference type="Gene3D" id="3.30.1780.10">
    <property type="entry name" value="ornithine cyclodeaminase, domain 1"/>
    <property type="match status" value="1"/>
</dbReference>
<accession>A0AA40X232</accession>
<gene>
    <name evidence="1" type="ORF">ITX54_11650</name>
</gene>
<dbReference type="Pfam" id="PF02423">
    <property type="entry name" value="OCD_Mu_crystall"/>
    <property type="match status" value="1"/>
</dbReference>
<evidence type="ECO:0000313" key="1">
    <source>
        <dbReference type="EMBL" id="MBF6637310.1"/>
    </source>
</evidence>
<dbReference type="RefSeq" id="WP_194978058.1">
    <property type="nucleotide sequence ID" value="NZ_JADMKS010000004.1"/>
</dbReference>
<dbReference type="PANTHER" id="PTHR13812:SF19">
    <property type="entry name" value="KETIMINE REDUCTASE MU-CRYSTALLIN"/>
    <property type="match status" value="1"/>
</dbReference>
<dbReference type="InterPro" id="IPR003462">
    <property type="entry name" value="ODC_Mu_crystall"/>
</dbReference>
<dbReference type="PIRSF" id="PIRSF001439">
    <property type="entry name" value="CryM"/>
    <property type="match status" value="1"/>
</dbReference>
<dbReference type="AlphaFoldDB" id="A0AA40X232"/>
<dbReference type="GO" id="GO:0005737">
    <property type="term" value="C:cytoplasm"/>
    <property type="evidence" value="ECO:0007669"/>
    <property type="project" value="TreeGrafter"/>
</dbReference>
<organism evidence="1 2">
    <name type="scientific">Rouxiella silvae</name>
    <dbReference type="NCBI Taxonomy" id="1646373"/>
    <lineage>
        <taxon>Bacteria</taxon>
        <taxon>Pseudomonadati</taxon>
        <taxon>Pseudomonadota</taxon>
        <taxon>Gammaproteobacteria</taxon>
        <taxon>Enterobacterales</taxon>
        <taxon>Yersiniaceae</taxon>
        <taxon>Rouxiella</taxon>
    </lineage>
</organism>
<proteinExistence type="predicted"/>
<dbReference type="PANTHER" id="PTHR13812">
    <property type="entry name" value="KETIMINE REDUCTASE MU-CRYSTALLIN"/>
    <property type="match status" value="1"/>
</dbReference>
<reference evidence="1" key="1">
    <citation type="submission" date="2020-11" db="EMBL/GenBank/DDBJ databases">
        <authorList>
            <person name="Lee S.D."/>
        </authorList>
    </citation>
    <scope>NUCLEOTIDE SEQUENCE</scope>
    <source>
        <strain evidence="1">SAP-2</strain>
    </source>
</reference>
<dbReference type="InterPro" id="IPR036291">
    <property type="entry name" value="NAD(P)-bd_dom_sf"/>
</dbReference>
<dbReference type="InterPro" id="IPR023401">
    <property type="entry name" value="ODC_N"/>
</dbReference>
<name>A0AA40X232_9GAMM</name>